<dbReference type="EMBL" id="HBEC01022100">
    <property type="protein sequence ID" value="CAD8290125.1"/>
    <property type="molecule type" value="Transcribed_RNA"/>
</dbReference>
<evidence type="ECO:0000313" key="2">
    <source>
        <dbReference type="EMBL" id="CAD8290125.1"/>
    </source>
</evidence>
<protein>
    <submittedName>
        <fullName evidence="2">Uncharacterized protein</fullName>
    </submittedName>
</protein>
<gene>
    <name evidence="1" type="ORF">CEUR00632_LOCUS10163</name>
    <name evidence="2" type="ORF">CEUR00632_LOCUS10164</name>
</gene>
<accession>A0A6U2FMJ9</accession>
<dbReference type="EMBL" id="HBEC01022099">
    <property type="protein sequence ID" value="CAD8290124.1"/>
    <property type="molecule type" value="Transcribed_RNA"/>
</dbReference>
<organism evidence="2">
    <name type="scientific">Chlamydomonas euryale</name>
    <dbReference type="NCBI Taxonomy" id="1486919"/>
    <lineage>
        <taxon>Eukaryota</taxon>
        <taxon>Viridiplantae</taxon>
        <taxon>Chlorophyta</taxon>
        <taxon>core chlorophytes</taxon>
        <taxon>Chlorophyceae</taxon>
        <taxon>CS clade</taxon>
        <taxon>Chlamydomonadales</taxon>
        <taxon>Chlamydomonadaceae</taxon>
        <taxon>Chlamydomonas</taxon>
    </lineage>
</organism>
<sequence>MATQRLQFRPLQSTSGWDLSCQGVTGNQLSQLASQLLRDQNFKRTQSSQQRFLIDLSLNELAVEDLEQLADLMRAHNSIDVLVADNRFSWEELRSFLQSRYPSEGLRWVKSGRLSMASTVAHHSVEQMMVTSALTTANLDKAAATMAELVEEAKAARRQHKHVDFGLENEVNCALMAALQEKGYSDVVDAGFKAIKGVNGRDEYSFDGMFIATRNNADLLFVGEVKQYLEGHDVRDAEADRCKLVSRLEGLKAGTGPTGHKLYDAQSSFLQKLQDAKVVLYVGGATVLPDVRAKAAEVHCLLVQPSGGRYKVEFPEAA</sequence>
<evidence type="ECO:0000313" key="1">
    <source>
        <dbReference type="EMBL" id="CAD8290124.1"/>
    </source>
</evidence>
<name>A0A6U2FMJ9_9CHLO</name>
<reference evidence="2" key="1">
    <citation type="submission" date="2021-01" db="EMBL/GenBank/DDBJ databases">
        <authorList>
            <person name="Corre E."/>
            <person name="Pelletier E."/>
            <person name="Niang G."/>
            <person name="Scheremetjew M."/>
            <person name="Finn R."/>
            <person name="Kale V."/>
            <person name="Holt S."/>
            <person name="Cochrane G."/>
            <person name="Meng A."/>
            <person name="Brown T."/>
            <person name="Cohen L."/>
        </authorList>
    </citation>
    <scope>NUCLEOTIDE SEQUENCE</scope>
    <source>
        <strain evidence="2">CCMP219</strain>
    </source>
</reference>
<proteinExistence type="predicted"/>
<dbReference type="AlphaFoldDB" id="A0A6U2FMJ9"/>